<dbReference type="RefSeq" id="WP_031787905.1">
    <property type="nucleotide sequence ID" value="NZ_CCEM01000005.1"/>
</dbReference>
<gene>
    <name evidence="6" type="ORF">BN1326_100079</name>
</gene>
<dbReference type="AlphaFoldDB" id="A0A7U7JQ83"/>
<protein>
    <submittedName>
        <fullName evidence="6">Protein map</fullName>
    </submittedName>
</protein>
<accession>A0A7U7JQ83</accession>
<organism evidence="6 7">
    <name type="scientific">Staphylococcus argenteus</name>
    <dbReference type="NCBI Taxonomy" id="985002"/>
    <lineage>
        <taxon>Bacteria</taxon>
        <taxon>Bacillati</taxon>
        <taxon>Bacillota</taxon>
        <taxon>Bacilli</taxon>
        <taxon>Bacillales</taxon>
        <taxon>Staphylococcaceae</taxon>
        <taxon>Staphylococcus</taxon>
    </lineage>
</organism>
<proteinExistence type="predicted"/>
<keyword evidence="1 4" id="KW-0732">Signal</keyword>
<feature type="repeat" description="MAP" evidence="3">
    <location>
        <begin position="42"/>
        <end position="150"/>
    </location>
</feature>
<evidence type="ECO:0000256" key="2">
    <source>
        <dbReference type="ARBA" id="ARBA00022737"/>
    </source>
</evidence>
<dbReference type="Proteomes" id="UP000236509">
    <property type="component" value="Unassembled WGS sequence"/>
</dbReference>
<keyword evidence="7" id="KW-1185">Reference proteome</keyword>
<comment type="caution">
    <text evidence="6">The sequence shown here is derived from an EMBL/GenBank/DDBJ whole genome shotgun (WGS) entry which is preliminary data.</text>
</comment>
<dbReference type="Pfam" id="PF03642">
    <property type="entry name" value="MAP"/>
    <property type="match status" value="3"/>
</dbReference>
<dbReference type="PROSITE" id="PS51223">
    <property type="entry name" value="MAP"/>
    <property type="match status" value="3"/>
</dbReference>
<keyword evidence="2" id="KW-0677">Repeat</keyword>
<dbReference type="GO" id="GO:0005576">
    <property type="term" value="C:extracellular region"/>
    <property type="evidence" value="ECO:0007669"/>
    <property type="project" value="InterPro"/>
</dbReference>
<evidence type="ECO:0000256" key="1">
    <source>
        <dbReference type="ARBA" id="ARBA00022729"/>
    </source>
</evidence>
<evidence type="ECO:0000259" key="5">
    <source>
        <dbReference type="PROSITE" id="PS51223"/>
    </source>
</evidence>
<feature type="signal peptide" evidence="4">
    <location>
        <begin position="1"/>
        <end position="20"/>
    </location>
</feature>
<feature type="domain" description="MAP" evidence="5">
    <location>
        <begin position="261"/>
        <end position="364"/>
    </location>
</feature>
<dbReference type="SUPFAM" id="SSF54334">
    <property type="entry name" value="Superantigen toxins, C-terminal domain"/>
    <property type="match status" value="1"/>
</dbReference>
<sequence length="364" mass="40442">MKFKSIITSTLALGVLATTGATFINNEASASKQQSHSTYHKSHAKSQVQYTITLNGITSNILSYLALPKNTNVSYKDLTYKVKSVLKYDRGVSDIDVSNAKKASYTVFYKNGTKKVVDLKSNNYTANLVNTGDIKKIDINVDLKKHSKEKVKANTQVPYTIAVNGASTPLLANLTFSNKHLISYKDLNAKVKSVLKYDRGINEIDLKFAKKAKYTVHFKNGTKKVVDLKSDIFSGNLFRARDIKKIDINVDVKIASKDKAKVTTQVPYTIAVNGTSAPILSSIAFPNKELISNKDLNAKVKSVLKHDRGIRDLDIQFAKQAKYTVHFKNGTKRVIDLKSNVITGNLFKASDIKNIEINVKQHNH</sequence>
<dbReference type="InterPro" id="IPR016091">
    <property type="entry name" value="SuperAg_toxin_C"/>
</dbReference>
<feature type="domain" description="MAP" evidence="5">
    <location>
        <begin position="151"/>
        <end position="260"/>
    </location>
</feature>
<feature type="repeat" description="MAP" evidence="3">
    <location>
        <begin position="261"/>
        <end position="364"/>
    </location>
</feature>
<reference evidence="6 7" key="1">
    <citation type="submission" date="2015-04" db="EMBL/GenBank/DDBJ databases">
        <authorList>
            <person name="Cao L."/>
            <person name="Gao C.H."/>
        </authorList>
    </citation>
    <scope>NUCLEOTIDE SEQUENCE [LARGE SCALE GENOMIC DNA]</scope>
    <source>
        <strain evidence="6 7">SH3</strain>
    </source>
</reference>
<evidence type="ECO:0000256" key="3">
    <source>
        <dbReference type="PROSITE-ProRule" id="PRU00567"/>
    </source>
</evidence>
<feature type="repeat" description="MAP" evidence="3">
    <location>
        <begin position="151"/>
        <end position="260"/>
    </location>
</feature>
<dbReference type="EMBL" id="CVOU01000002">
    <property type="protein sequence ID" value="CRI10494.1"/>
    <property type="molecule type" value="Genomic_DNA"/>
</dbReference>
<dbReference type="InterPro" id="IPR005298">
    <property type="entry name" value="MAP_dom"/>
</dbReference>
<name>A0A7U7JQ83_9STAP</name>
<evidence type="ECO:0000313" key="7">
    <source>
        <dbReference type="Proteomes" id="UP000236509"/>
    </source>
</evidence>
<dbReference type="Gene3D" id="3.10.20.120">
    <property type="match status" value="3"/>
</dbReference>
<feature type="domain" description="MAP" evidence="5">
    <location>
        <begin position="42"/>
        <end position="150"/>
    </location>
</feature>
<evidence type="ECO:0000256" key="4">
    <source>
        <dbReference type="SAM" id="SignalP"/>
    </source>
</evidence>
<feature type="chain" id="PRO_5038853839" evidence="4">
    <location>
        <begin position="21"/>
        <end position="364"/>
    </location>
</feature>
<evidence type="ECO:0000313" key="6">
    <source>
        <dbReference type="EMBL" id="CRI10494.1"/>
    </source>
</evidence>